<accession>A0AAE2ZJX8</accession>
<dbReference type="NCBIfam" id="TIGR02122">
    <property type="entry name" value="TRAP_TAXI"/>
    <property type="match status" value="1"/>
</dbReference>
<dbReference type="PANTHER" id="PTHR42941:SF1">
    <property type="entry name" value="SLL1037 PROTEIN"/>
    <property type="match status" value="1"/>
</dbReference>
<dbReference type="PANTHER" id="PTHR42941">
    <property type="entry name" value="SLL1037 PROTEIN"/>
    <property type="match status" value="1"/>
</dbReference>
<evidence type="ECO:0000313" key="2">
    <source>
        <dbReference type="EMBL" id="MBW8635880.1"/>
    </source>
</evidence>
<dbReference type="Proteomes" id="UP001196509">
    <property type="component" value="Unassembled WGS sequence"/>
</dbReference>
<sequence>MTHRPSFSRRLLGAAVVAAVAAFAAAPVSAQTLGLGTTKGGATGQIGTALSQVISLNTDLQVIPQVSANTSQYIPLLDSGKVELAIANYPQTYYAVTGTGMSSEPAENLRLVATMMPFYAALVAAESSGIKSYADIKGHKVPRYKENSLGDFVVQAALASGGLTYDDVESVPIANFPQQYEAFKDKRIDVSIAALGSQATFDLEASLGDIQFLPVPEEALAKVQEFLPGAYLYDVEANEDLPGLDEPTRVFAYDYLLFANADVDDETIKTVTRAVYEGADDLKKTGPLWNGFNPETIGKKADIPYHPGAIAFFKEQGLEQ</sequence>
<keyword evidence="1" id="KW-0732">Signal</keyword>
<evidence type="ECO:0000256" key="1">
    <source>
        <dbReference type="SAM" id="SignalP"/>
    </source>
</evidence>
<dbReference type="Gene3D" id="3.40.190.10">
    <property type="entry name" value="Periplasmic binding protein-like II"/>
    <property type="match status" value="2"/>
</dbReference>
<dbReference type="InterPro" id="IPR011852">
    <property type="entry name" value="TRAP_TAXI"/>
</dbReference>
<evidence type="ECO:0000313" key="3">
    <source>
        <dbReference type="Proteomes" id="UP001196509"/>
    </source>
</evidence>
<dbReference type="SUPFAM" id="SSF53850">
    <property type="entry name" value="Periplasmic binding protein-like II"/>
    <property type="match status" value="1"/>
</dbReference>
<gene>
    <name evidence="2" type="ORF">K1W69_01690</name>
</gene>
<reference evidence="2" key="1">
    <citation type="submission" date="2021-08" db="EMBL/GenBank/DDBJ databases">
        <title>Hoeflea bacterium WL0058 sp. nov., isolated from the sediment.</title>
        <authorList>
            <person name="Wang L."/>
            <person name="Zhang D."/>
        </authorList>
    </citation>
    <scope>NUCLEOTIDE SEQUENCE</scope>
    <source>
        <strain evidence="2">WL0058</strain>
    </source>
</reference>
<organism evidence="2 3">
    <name type="scientific">Flavimaribacter sediminis</name>
    <dbReference type="NCBI Taxonomy" id="2865987"/>
    <lineage>
        <taxon>Bacteria</taxon>
        <taxon>Pseudomonadati</taxon>
        <taxon>Pseudomonadota</taxon>
        <taxon>Alphaproteobacteria</taxon>
        <taxon>Hyphomicrobiales</taxon>
        <taxon>Rhizobiaceae</taxon>
        <taxon>Flavimaribacter</taxon>
    </lineage>
</organism>
<dbReference type="AlphaFoldDB" id="A0AAE2ZJX8"/>
<comment type="caution">
    <text evidence="2">The sequence shown here is derived from an EMBL/GenBank/DDBJ whole genome shotgun (WGS) entry which is preliminary data.</text>
</comment>
<proteinExistence type="predicted"/>
<keyword evidence="3" id="KW-1185">Reference proteome</keyword>
<feature type="chain" id="PRO_5041911538" evidence="1">
    <location>
        <begin position="31"/>
        <end position="320"/>
    </location>
</feature>
<dbReference type="RefSeq" id="WP_220226597.1">
    <property type="nucleotide sequence ID" value="NZ_JAICBX010000001.1"/>
</dbReference>
<dbReference type="Pfam" id="PF16868">
    <property type="entry name" value="NMT1_3"/>
    <property type="match status" value="1"/>
</dbReference>
<name>A0AAE2ZJX8_9HYPH</name>
<feature type="signal peptide" evidence="1">
    <location>
        <begin position="1"/>
        <end position="30"/>
    </location>
</feature>
<dbReference type="EMBL" id="JAICBX010000001">
    <property type="protein sequence ID" value="MBW8635880.1"/>
    <property type="molecule type" value="Genomic_DNA"/>
</dbReference>
<protein>
    <submittedName>
        <fullName evidence="2">TAXI family TRAP transporter solute-binding subunit</fullName>
    </submittedName>
</protein>